<evidence type="ECO:0000313" key="2">
    <source>
        <dbReference type="Proteomes" id="UP000641206"/>
    </source>
</evidence>
<comment type="caution">
    <text evidence="1">The sequence shown here is derived from an EMBL/GenBank/DDBJ whole genome shotgun (WGS) entry which is preliminary data.</text>
</comment>
<gene>
    <name evidence="1" type="ORF">GCM10011346_02920</name>
</gene>
<sequence>MSDTVDLMLEGNICQCCGDLIDGDDPGYPRDCDSCGDNR</sequence>
<evidence type="ECO:0008006" key="3">
    <source>
        <dbReference type="Google" id="ProtNLM"/>
    </source>
</evidence>
<keyword evidence="2" id="KW-1185">Reference proteome</keyword>
<organism evidence="1 2">
    <name type="scientific">Oceanobacillus neutriphilus</name>
    <dbReference type="NCBI Taxonomy" id="531815"/>
    <lineage>
        <taxon>Bacteria</taxon>
        <taxon>Bacillati</taxon>
        <taxon>Bacillota</taxon>
        <taxon>Bacilli</taxon>
        <taxon>Bacillales</taxon>
        <taxon>Bacillaceae</taxon>
        <taxon>Oceanobacillus</taxon>
    </lineage>
</organism>
<reference evidence="2" key="1">
    <citation type="journal article" date="2019" name="Int. J. Syst. Evol. Microbiol.">
        <title>The Global Catalogue of Microorganisms (GCM) 10K type strain sequencing project: providing services to taxonomists for standard genome sequencing and annotation.</title>
        <authorList>
            <consortium name="The Broad Institute Genomics Platform"/>
            <consortium name="The Broad Institute Genome Sequencing Center for Infectious Disease"/>
            <person name="Wu L."/>
            <person name="Ma J."/>
        </authorList>
    </citation>
    <scope>NUCLEOTIDE SEQUENCE [LARGE SCALE GENOMIC DNA]</scope>
    <source>
        <strain evidence="2">CGMCC 1.7693</strain>
    </source>
</reference>
<name>A0ABQ2NPE0_9BACI</name>
<proteinExistence type="predicted"/>
<dbReference type="EMBL" id="BMLW01000001">
    <property type="protein sequence ID" value="GGP07336.1"/>
    <property type="molecule type" value="Genomic_DNA"/>
</dbReference>
<accession>A0ABQ2NPE0</accession>
<dbReference type="Proteomes" id="UP000641206">
    <property type="component" value="Unassembled WGS sequence"/>
</dbReference>
<protein>
    <recommendedName>
        <fullName evidence="3">YhfH-like protein</fullName>
    </recommendedName>
</protein>
<evidence type="ECO:0000313" key="1">
    <source>
        <dbReference type="EMBL" id="GGP07336.1"/>
    </source>
</evidence>